<dbReference type="SUPFAM" id="SSF56672">
    <property type="entry name" value="DNA/RNA polymerases"/>
    <property type="match status" value="1"/>
</dbReference>
<dbReference type="AlphaFoldDB" id="A0A443Q7C3"/>
<feature type="non-terminal residue" evidence="1">
    <location>
        <position position="1"/>
    </location>
</feature>
<dbReference type="VEuPathDB" id="VectorBase:LDEU014661"/>
<dbReference type="GO" id="GO:0071897">
    <property type="term" value="P:DNA biosynthetic process"/>
    <property type="evidence" value="ECO:0007669"/>
    <property type="project" value="UniProtKB-ARBA"/>
</dbReference>
<dbReference type="Gene3D" id="3.10.10.10">
    <property type="entry name" value="HIV Type 1 Reverse Transcriptase, subunit A, domain 1"/>
    <property type="match status" value="1"/>
</dbReference>
<organism evidence="1 2">
    <name type="scientific">Leptotrombidium deliense</name>
    <dbReference type="NCBI Taxonomy" id="299467"/>
    <lineage>
        <taxon>Eukaryota</taxon>
        <taxon>Metazoa</taxon>
        <taxon>Ecdysozoa</taxon>
        <taxon>Arthropoda</taxon>
        <taxon>Chelicerata</taxon>
        <taxon>Arachnida</taxon>
        <taxon>Acari</taxon>
        <taxon>Acariformes</taxon>
        <taxon>Trombidiformes</taxon>
        <taxon>Prostigmata</taxon>
        <taxon>Anystina</taxon>
        <taxon>Parasitengona</taxon>
        <taxon>Trombiculoidea</taxon>
        <taxon>Trombiculidae</taxon>
        <taxon>Leptotrombidium</taxon>
    </lineage>
</organism>
<dbReference type="InterPro" id="IPR043502">
    <property type="entry name" value="DNA/RNA_pol_sf"/>
</dbReference>
<proteinExistence type="predicted"/>
<dbReference type="PANTHER" id="PTHR37984:SF13">
    <property type="entry name" value="RIBONUCLEASE H"/>
    <property type="match status" value="1"/>
</dbReference>
<comment type="caution">
    <text evidence="1">The sequence shown here is derived from an EMBL/GenBank/DDBJ whole genome shotgun (WGS) entry which is preliminary data.</text>
</comment>
<dbReference type="EMBL" id="NCKV01066636">
    <property type="protein sequence ID" value="RWR98898.1"/>
    <property type="molecule type" value="Genomic_DNA"/>
</dbReference>
<evidence type="ECO:0000313" key="2">
    <source>
        <dbReference type="Proteomes" id="UP000288716"/>
    </source>
</evidence>
<reference evidence="1 2" key="1">
    <citation type="journal article" date="2018" name="Gigascience">
        <title>Genomes of trombidid mites reveal novel predicted allergens and laterally-transferred genes associated with secondary metabolism.</title>
        <authorList>
            <person name="Dong X."/>
            <person name="Chaisiri K."/>
            <person name="Xia D."/>
            <person name="Armstrong S.D."/>
            <person name="Fang Y."/>
            <person name="Donnelly M.J."/>
            <person name="Kadowaki T."/>
            <person name="McGarry J.W."/>
            <person name="Darby A.C."/>
            <person name="Makepeace B.L."/>
        </authorList>
    </citation>
    <scope>NUCLEOTIDE SEQUENCE [LARGE SCALE GENOMIC DNA]</scope>
    <source>
        <strain evidence="1">UoL-UT</strain>
    </source>
</reference>
<sequence>VSPAETTLRTYSGELLRLEGQTAVTVTHGNRRRVITLLIAVGNGPNLLGRDALRQFPQILNELTINYNSESSETLKELLVEFEDVFVQRKEGSNIEVTLEINENATPKFVKARPVPFAMRKKVEEAIHSLVEKGILEPVRSSKWASPIVSVLKPDG</sequence>
<name>A0A443Q7C3_9ACAR</name>
<dbReference type="Proteomes" id="UP000288716">
    <property type="component" value="Unassembled WGS sequence"/>
</dbReference>
<accession>A0A443Q7C3</accession>
<evidence type="ECO:0000313" key="1">
    <source>
        <dbReference type="EMBL" id="RWR98898.1"/>
    </source>
</evidence>
<feature type="non-terminal residue" evidence="1">
    <location>
        <position position="156"/>
    </location>
</feature>
<dbReference type="InterPro" id="IPR050951">
    <property type="entry name" value="Retrovirus_Pol_polyprotein"/>
</dbReference>
<keyword evidence="2" id="KW-1185">Reference proteome</keyword>
<dbReference type="OrthoDB" id="6512428at2759"/>
<dbReference type="STRING" id="299467.A0A443Q7C3"/>
<gene>
    <name evidence="1" type="ORF">B4U80_14846</name>
</gene>
<protein>
    <submittedName>
        <fullName evidence="1">Uncharacterized protein</fullName>
    </submittedName>
</protein>
<dbReference type="PANTHER" id="PTHR37984">
    <property type="entry name" value="PROTEIN CBG26694"/>
    <property type="match status" value="1"/>
</dbReference>